<evidence type="ECO:0000259" key="5">
    <source>
        <dbReference type="Pfam" id="PF00389"/>
    </source>
</evidence>
<keyword evidence="8" id="KW-1185">Reference proteome</keyword>
<dbReference type="Pfam" id="PF02826">
    <property type="entry name" value="2-Hacid_dh_C"/>
    <property type="match status" value="1"/>
</dbReference>
<dbReference type="PANTHER" id="PTHR43761:SF1">
    <property type="entry name" value="D-ISOMER SPECIFIC 2-HYDROXYACID DEHYDROGENASE CATALYTIC DOMAIN-CONTAINING PROTEIN-RELATED"/>
    <property type="match status" value="1"/>
</dbReference>
<feature type="domain" description="D-isomer specific 2-hydroxyacid dehydrogenase catalytic" evidence="5">
    <location>
        <begin position="21"/>
        <end position="315"/>
    </location>
</feature>
<evidence type="ECO:0000256" key="2">
    <source>
        <dbReference type="ARBA" id="ARBA00023002"/>
    </source>
</evidence>
<keyword evidence="2 4" id="KW-0560">Oxidoreductase</keyword>
<dbReference type="PANTHER" id="PTHR43761">
    <property type="entry name" value="D-ISOMER SPECIFIC 2-HYDROXYACID DEHYDROGENASE FAMILY PROTEIN (AFU_ORTHOLOGUE AFUA_1G13630)"/>
    <property type="match status" value="1"/>
</dbReference>
<evidence type="ECO:0000256" key="4">
    <source>
        <dbReference type="RuleBase" id="RU003719"/>
    </source>
</evidence>
<dbReference type="InterPro" id="IPR006139">
    <property type="entry name" value="D-isomer_2_OHA_DH_cat_dom"/>
</dbReference>
<accession>A0ABV4TV36</accession>
<sequence length="317" mass="34204">MRAVFLDTDSLDPGDLDRRALEACSADWTFFGETRPDQVPERIAGAEVVVTNKVPLDARVLRNAGGLRLVCIAATGTNNVDLAAARERDVAVANVVRYATPSVVQHVFSLMLALTTRLSDYEQSVRSGRWAESPHFCLLDFPIRELAGRTLGVVGHGELGSNVAHVAEAFGMRVRVAQIPGRPDRPERVALGRLLPEVDVLTLHCPLTPETEGLLGAGELERLPDHALLINTARGGIVDEPALAEALRAGRLGGAGVDVLTREPPPPDHPLLAPDIPNLILTPHVAWASREARQRMVEELAANIEAFGRGESRNRVA</sequence>
<name>A0ABV4TV36_9GAMM</name>
<dbReference type="InterPro" id="IPR036291">
    <property type="entry name" value="NAD(P)-bd_dom_sf"/>
</dbReference>
<dbReference type="InterPro" id="IPR050418">
    <property type="entry name" value="D-iso_2-hydroxyacid_DH_PdxB"/>
</dbReference>
<dbReference type="Pfam" id="PF00389">
    <property type="entry name" value="2-Hacid_dh"/>
    <property type="match status" value="1"/>
</dbReference>
<evidence type="ECO:0000256" key="1">
    <source>
        <dbReference type="ARBA" id="ARBA00005854"/>
    </source>
</evidence>
<dbReference type="EMBL" id="JBGUAW010000006">
    <property type="protein sequence ID" value="MFA9461157.1"/>
    <property type="molecule type" value="Genomic_DNA"/>
</dbReference>
<organism evidence="7 8">
    <name type="scientific">Thiohalorhabdus methylotrophus</name>
    <dbReference type="NCBI Taxonomy" id="3242694"/>
    <lineage>
        <taxon>Bacteria</taxon>
        <taxon>Pseudomonadati</taxon>
        <taxon>Pseudomonadota</taxon>
        <taxon>Gammaproteobacteria</taxon>
        <taxon>Thiohalorhabdales</taxon>
        <taxon>Thiohalorhabdaceae</taxon>
        <taxon>Thiohalorhabdus</taxon>
    </lineage>
</organism>
<evidence type="ECO:0000259" key="6">
    <source>
        <dbReference type="Pfam" id="PF02826"/>
    </source>
</evidence>
<comment type="caution">
    <text evidence="7">The sequence shown here is derived from an EMBL/GenBank/DDBJ whole genome shotgun (WGS) entry which is preliminary data.</text>
</comment>
<dbReference type="CDD" id="cd12162">
    <property type="entry name" value="2-Hacid_dh_4"/>
    <property type="match status" value="1"/>
</dbReference>
<evidence type="ECO:0000256" key="3">
    <source>
        <dbReference type="ARBA" id="ARBA00023027"/>
    </source>
</evidence>
<dbReference type="NCBIfam" id="NF005069">
    <property type="entry name" value="PRK06487.1"/>
    <property type="match status" value="1"/>
</dbReference>
<dbReference type="InterPro" id="IPR006140">
    <property type="entry name" value="D-isomer_DH_NAD-bd"/>
</dbReference>
<dbReference type="RefSeq" id="WP_373655943.1">
    <property type="nucleotide sequence ID" value="NZ_JBGUAW010000006.1"/>
</dbReference>
<dbReference type="SUPFAM" id="SSF51735">
    <property type="entry name" value="NAD(P)-binding Rossmann-fold domains"/>
    <property type="match status" value="1"/>
</dbReference>
<comment type="similarity">
    <text evidence="1 4">Belongs to the D-isomer specific 2-hydroxyacid dehydrogenase family.</text>
</comment>
<evidence type="ECO:0000313" key="7">
    <source>
        <dbReference type="EMBL" id="MFA9461157.1"/>
    </source>
</evidence>
<proteinExistence type="inferred from homology"/>
<protein>
    <submittedName>
        <fullName evidence="7">2-hydroxyacid dehydrogenase</fullName>
    </submittedName>
</protein>
<dbReference type="Proteomes" id="UP001575181">
    <property type="component" value="Unassembled WGS sequence"/>
</dbReference>
<gene>
    <name evidence="7" type="ORF">ACERLL_10005</name>
</gene>
<dbReference type="SUPFAM" id="SSF52283">
    <property type="entry name" value="Formate/glycerate dehydrogenase catalytic domain-like"/>
    <property type="match status" value="1"/>
</dbReference>
<keyword evidence="3" id="KW-0520">NAD</keyword>
<feature type="domain" description="D-isomer specific 2-hydroxyacid dehydrogenase NAD-binding" evidence="6">
    <location>
        <begin position="108"/>
        <end position="286"/>
    </location>
</feature>
<reference evidence="7 8" key="1">
    <citation type="submission" date="2024-08" db="EMBL/GenBank/DDBJ databases">
        <title>Whole-genome sequencing of halo(alkali)philic microorganisms from hypersaline lakes.</title>
        <authorList>
            <person name="Sorokin D.Y."/>
            <person name="Merkel A.Y."/>
            <person name="Messina E."/>
            <person name="Yakimov M."/>
        </authorList>
    </citation>
    <scope>NUCLEOTIDE SEQUENCE [LARGE SCALE GENOMIC DNA]</scope>
    <source>
        <strain evidence="7 8">Cl-TMA</strain>
    </source>
</reference>
<evidence type="ECO:0000313" key="8">
    <source>
        <dbReference type="Proteomes" id="UP001575181"/>
    </source>
</evidence>
<dbReference type="Gene3D" id="3.40.50.720">
    <property type="entry name" value="NAD(P)-binding Rossmann-like Domain"/>
    <property type="match status" value="2"/>
</dbReference>